<keyword evidence="2" id="KW-1185">Reference proteome</keyword>
<gene>
    <name evidence="1" type="ORF">SAMN02745973_02004</name>
</gene>
<dbReference type="PANTHER" id="PTHR42967">
    <property type="entry name" value="METAL DEPENDENT HYDROLASE"/>
    <property type="match status" value="1"/>
</dbReference>
<dbReference type="Proteomes" id="UP000196365">
    <property type="component" value="Unassembled WGS sequence"/>
</dbReference>
<dbReference type="Gene3D" id="3.60.15.10">
    <property type="entry name" value="Ribonuclease Z/Hydroxyacylglutathione hydrolase-like"/>
    <property type="match status" value="1"/>
</dbReference>
<dbReference type="RefSeq" id="WP_087679359.1">
    <property type="nucleotide sequence ID" value="NZ_FUWV01000015.1"/>
</dbReference>
<dbReference type="EMBL" id="FUWV01000015">
    <property type="protein sequence ID" value="SJZ88545.1"/>
    <property type="molecule type" value="Genomic_DNA"/>
</dbReference>
<protein>
    <submittedName>
        <fullName evidence="1">L-ascorbate metabolism protein UlaG, beta-lactamase superfamily</fullName>
    </submittedName>
</protein>
<dbReference type="Pfam" id="PF13483">
    <property type="entry name" value="Lactamase_B_3"/>
    <property type="match status" value="1"/>
</dbReference>
<evidence type="ECO:0000313" key="1">
    <source>
        <dbReference type="EMBL" id="SJZ88545.1"/>
    </source>
</evidence>
<dbReference type="SUPFAM" id="SSF56281">
    <property type="entry name" value="Metallo-hydrolase/oxidoreductase"/>
    <property type="match status" value="1"/>
</dbReference>
<dbReference type="PANTHER" id="PTHR42967:SF1">
    <property type="entry name" value="MBL FOLD METALLO-HYDROLASE"/>
    <property type="match status" value="1"/>
</dbReference>
<organism evidence="1 2">
    <name type="scientific">Garciella nitratireducens DSM 15102</name>
    <dbReference type="NCBI Taxonomy" id="1121911"/>
    <lineage>
        <taxon>Bacteria</taxon>
        <taxon>Bacillati</taxon>
        <taxon>Bacillota</taxon>
        <taxon>Clostridia</taxon>
        <taxon>Eubacteriales</taxon>
        <taxon>Eubacteriaceae</taxon>
        <taxon>Garciella</taxon>
    </lineage>
</organism>
<sequence>MKIKHLSHSGFMIEEEKNIFLFDVTDSLKLSNKDKNIYVFFSHSHQDHFSLENIKKLSKQKRVYFILSKEISQKTLLPALDCLFLLEPYKTIVIEGIEISTYGSTDLGNSYLVSSNGKKYFHSGDLNWWHWKKRMTPGQLKEEELAFKKEVDLLKGISIDFAFIPVDPRLEDSAFLAINYFLKTVHPKYVIPMHSFGQYTFYKNLSENIHLNNTILLNTKKQHQIIYEK</sequence>
<dbReference type="InterPro" id="IPR036866">
    <property type="entry name" value="RibonucZ/Hydroxyglut_hydro"/>
</dbReference>
<accession>A0A1T4PAE5</accession>
<proteinExistence type="predicted"/>
<evidence type="ECO:0000313" key="2">
    <source>
        <dbReference type="Proteomes" id="UP000196365"/>
    </source>
</evidence>
<dbReference type="AlphaFoldDB" id="A0A1T4PAE5"/>
<dbReference type="OrthoDB" id="36975at2"/>
<reference evidence="1 2" key="1">
    <citation type="submission" date="2017-02" db="EMBL/GenBank/DDBJ databases">
        <authorList>
            <person name="Peterson S.W."/>
        </authorList>
    </citation>
    <scope>NUCLEOTIDE SEQUENCE [LARGE SCALE GENOMIC DNA]</scope>
    <source>
        <strain evidence="1 2">DSM 15102</strain>
    </source>
</reference>
<name>A0A1T4PAE5_9FIRM</name>